<evidence type="ECO:0000256" key="4">
    <source>
        <dbReference type="RuleBase" id="RU361277"/>
    </source>
</evidence>
<evidence type="ECO:0000256" key="3">
    <source>
        <dbReference type="ARBA" id="ARBA00023002"/>
    </source>
</evidence>
<dbReference type="PANTHER" id="PTHR43401:SF2">
    <property type="entry name" value="L-THREONINE 3-DEHYDROGENASE"/>
    <property type="match status" value="1"/>
</dbReference>
<dbReference type="SMART" id="SM00829">
    <property type="entry name" value="PKS_ER"/>
    <property type="match status" value="1"/>
</dbReference>
<accession>A0A2G6KED3</accession>
<reference evidence="6 7" key="1">
    <citation type="submission" date="2017-10" db="EMBL/GenBank/DDBJ databases">
        <title>Novel microbial diversity and functional potential in the marine mammal oral microbiome.</title>
        <authorList>
            <person name="Dudek N.K."/>
            <person name="Sun C.L."/>
            <person name="Burstein D."/>
            <person name="Kantor R.S."/>
            <person name="Aliaga Goltsman D.S."/>
            <person name="Bik E.M."/>
            <person name="Thomas B.C."/>
            <person name="Banfield J.F."/>
            <person name="Relman D.A."/>
        </authorList>
    </citation>
    <scope>NUCLEOTIDE SEQUENCE [LARGE SCALE GENOMIC DNA]</scope>
    <source>
        <strain evidence="6">DOLJORAL78_47_16</strain>
    </source>
</reference>
<dbReference type="SUPFAM" id="SSF51735">
    <property type="entry name" value="NAD(P)-binding Rossmann-fold domains"/>
    <property type="match status" value="1"/>
</dbReference>
<dbReference type="PROSITE" id="PS00059">
    <property type="entry name" value="ADH_ZINC"/>
    <property type="match status" value="1"/>
</dbReference>
<comment type="caution">
    <text evidence="6">The sequence shown here is derived from an EMBL/GenBank/DDBJ whole genome shotgun (WGS) entry which is preliminary data.</text>
</comment>
<sequence length="339" mass="36900">MLEVMMPEAFTFTMNEVPLPEVKENEVLIDMERLGICGSDMQIYHGKHKFMSFPIVLGHEGSGTLTQVGDAVKNFAVGDRVTVQPQNFCGDCYPCRQGLYNVCEKLSVMGVHETGMSSDYFVTDASKLLKLPAELSFDQGALIEPISVATAAIRKVGGVAGAKVAVLGAGPIGNLVAQVANASGAADVLILDINPKRLTIAEQCQIPHCINSSETPLEIAISECFGTDGADVILDCAGVQQTISSAVQCAQRGSRLAVIANFKAPVEMELVLLQRKEVTLYGIMMYLRQDFEEAIRLVAQGNIHTKELITNHFPIRQIQEAYQYIDDHFADVMKVVLTF</sequence>
<dbReference type="GO" id="GO:0008270">
    <property type="term" value="F:zinc ion binding"/>
    <property type="evidence" value="ECO:0007669"/>
    <property type="project" value="InterPro"/>
</dbReference>
<evidence type="ECO:0000313" key="6">
    <source>
        <dbReference type="EMBL" id="PIE34044.1"/>
    </source>
</evidence>
<dbReference type="AlphaFoldDB" id="A0A2G6KED3"/>
<dbReference type="SUPFAM" id="SSF50129">
    <property type="entry name" value="GroES-like"/>
    <property type="match status" value="1"/>
</dbReference>
<evidence type="ECO:0000256" key="2">
    <source>
        <dbReference type="ARBA" id="ARBA00022833"/>
    </source>
</evidence>
<dbReference type="Proteomes" id="UP000230821">
    <property type="component" value="Unassembled WGS sequence"/>
</dbReference>
<feature type="domain" description="Enoyl reductase (ER)" evidence="5">
    <location>
        <begin position="5"/>
        <end position="337"/>
    </location>
</feature>
<dbReference type="Gene3D" id="3.40.50.720">
    <property type="entry name" value="NAD(P)-binding Rossmann-like Domain"/>
    <property type="match status" value="1"/>
</dbReference>
<dbReference type="InterPro" id="IPR050129">
    <property type="entry name" value="Zn_alcohol_dh"/>
</dbReference>
<dbReference type="InterPro" id="IPR011032">
    <property type="entry name" value="GroES-like_sf"/>
</dbReference>
<gene>
    <name evidence="6" type="ORF">CSA56_09000</name>
</gene>
<dbReference type="InterPro" id="IPR013149">
    <property type="entry name" value="ADH-like_C"/>
</dbReference>
<keyword evidence="2 4" id="KW-0862">Zinc</keyword>
<dbReference type="InterPro" id="IPR002328">
    <property type="entry name" value="ADH_Zn_CS"/>
</dbReference>
<keyword evidence="3" id="KW-0560">Oxidoreductase</keyword>
<name>A0A2G6KED3_9BACT</name>
<evidence type="ECO:0000313" key="7">
    <source>
        <dbReference type="Proteomes" id="UP000230821"/>
    </source>
</evidence>
<comment type="similarity">
    <text evidence="4">Belongs to the zinc-containing alcohol dehydrogenase family.</text>
</comment>
<evidence type="ECO:0000259" key="5">
    <source>
        <dbReference type="SMART" id="SM00829"/>
    </source>
</evidence>
<protein>
    <submittedName>
        <fullName evidence="6">Alcohol dehydrogenase</fullName>
    </submittedName>
</protein>
<keyword evidence="1 4" id="KW-0479">Metal-binding</keyword>
<evidence type="ECO:0000256" key="1">
    <source>
        <dbReference type="ARBA" id="ARBA00022723"/>
    </source>
</evidence>
<comment type="cofactor">
    <cofactor evidence="4">
        <name>Zn(2+)</name>
        <dbReference type="ChEBI" id="CHEBI:29105"/>
    </cofactor>
</comment>
<dbReference type="Pfam" id="PF00107">
    <property type="entry name" value="ADH_zinc_N"/>
    <property type="match status" value="1"/>
</dbReference>
<dbReference type="InterPro" id="IPR013154">
    <property type="entry name" value="ADH-like_N"/>
</dbReference>
<dbReference type="InterPro" id="IPR036291">
    <property type="entry name" value="NAD(P)-bd_dom_sf"/>
</dbReference>
<dbReference type="Gene3D" id="3.90.180.10">
    <property type="entry name" value="Medium-chain alcohol dehydrogenases, catalytic domain"/>
    <property type="match status" value="1"/>
</dbReference>
<organism evidence="6 7">
    <name type="scientific">candidate division KSB3 bacterium</name>
    <dbReference type="NCBI Taxonomy" id="2044937"/>
    <lineage>
        <taxon>Bacteria</taxon>
        <taxon>candidate division KSB3</taxon>
    </lineage>
</organism>
<dbReference type="EMBL" id="PDSK01000092">
    <property type="protein sequence ID" value="PIE34044.1"/>
    <property type="molecule type" value="Genomic_DNA"/>
</dbReference>
<dbReference type="GO" id="GO:0016491">
    <property type="term" value="F:oxidoreductase activity"/>
    <property type="evidence" value="ECO:0007669"/>
    <property type="project" value="UniProtKB-KW"/>
</dbReference>
<dbReference type="PANTHER" id="PTHR43401">
    <property type="entry name" value="L-THREONINE 3-DEHYDROGENASE"/>
    <property type="match status" value="1"/>
</dbReference>
<dbReference type="Pfam" id="PF08240">
    <property type="entry name" value="ADH_N"/>
    <property type="match status" value="1"/>
</dbReference>
<proteinExistence type="inferred from homology"/>
<dbReference type="InterPro" id="IPR020843">
    <property type="entry name" value="ER"/>
</dbReference>